<dbReference type="Proteomes" id="UP000054843">
    <property type="component" value="Unassembled WGS sequence"/>
</dbReference>
<keyword evidence="2" id="KW-1185">Reference proteome</keyword>
<evidence type="ECO:0000313" key="2">
    <source>
        <dbReference type="Proteomes" id="UP000054843"/>
    </source>
</evidence>
<comment type="caution">
    <text evidence="1">The sequence shown here is derived from an EMBL/GenBank/DDBJ whole genome shotgun (WGS) entry which is preliminary data.</text>
</comment>
<name>A0A0V1MP21_9BILA</name>
<proteinExistence type="predicted"/>
<gene>
    <name evidence="1" type="ORF">T10_13328</name>
</gene>
<sequence length="80" mass="9370">MKQTNRMHYSCHSLNYRSLNYNRLTDLRNFEYVCMQLNQLLNYANSFNYGQVTKCVDWESELTGRGVRPSAVLLGSLVNE</sequence>
<dbReference type="EMBL" id="JYDO01000065">
    <property type="protein sequence ID" value="KRZ73285.1"/>
    <property type="molecule type" value="Genomic_DNA"/>
</dbReference>
<reference evidence="1 2" key="1">
    <citation type="submission" date="2015-01" db="EMBL/GenBank/DDBJ databases">
        <title>Evolution of Trichinella species and genotypes.</title>
        <authorList>
            <person name="Korhonen P.K."/>
            <person name="Edoardo P."/>
            <person name="Giuseppe L.R."/>
            <person name="Gasser R.B."/>
        </authorList>
    </citation>
    <scope>NUCLEOTIDE SEQUENCE [LARGE SCALE GENOMIC DNA]</scope>
    <source>
        <strain evidence="1">ISS1980</strain>
    </source>
</reference>
<organism evidence="1 2">
    <name type="scientific">Trichinella papuae</name>
    <dbReference type="NCBI Taxonomy" id="268474"/>
    <lineage>
        <taxon>Eukaryota</taxon>
        <taxon>Metazoa</taxon>
        <taxon>Ecdysozoa</taxon>
        <taxon>Nematoda</taxon>
        <taxon>Enoplea</taxon>
        <taxon>Dorylaimia</taxon>
        <taxon>Trichinellida</taxon>
        <taxon>Trichinellidae</taxon>
        <taxon>Trichinella</taxon>
    </lineage>
</organism>
<dbReference type="AlphaFoldDB" id="A0A0V1MP21"/>
<evidence type="ECO:0000313" key="1">
    <source>
        <dbReference type="EMBL" id="KRZ73285.1"/>
    </source>
</evidence>
<accession>A0A0V1MP21</accession>
<protein>
    <submittedName>
        <fullName evidence="1">Uncharacterized protein</fullName>
    </submittedName>
</protein>